<proteinExistence type="predicted"/>
<dbReference type="Proteomes" id="UP000095287">
    <property type="component" value="Unplaced"/>
</dbReference>
<evidence type="ECO:0000313" key="2">
    <source>
        <dbReference type="WBParaSite" id="L893_g2476.t1"/>
    </source>
</evidence>
<keyword evidence="1" id="KW-1185">Reference proteome</keyword>
<dbReference type="WBParaSite" id="L893_g2476.t1">
    <property type="protein sequence ID" value="L893_g2476.t1"/>
    <property type="gene ID" value="L893_g2476"/>
</dbReference>
<dbReference type="AlphaFoldDB" id="A0A1I7ZBK9"/>
<evidence type="ECO:0000313" key="1">
    <source>
        <dbReference type="Proteomes" id="UP000095287"/>
    </source>
</evidence>
<protein>
    <submittedName>
        <fullName evidence="2">MADF domain-containing protein</fullName>
    </submittedName>
</protein>
<name>A0A1I7ZBK9_9BILA</name>
<accession>A0A1I7ZBK9</accession>
<organism evidence="1 2">
    <name type="scientific">Steinernema glaseri</name>
    <dbReference type="NCBI Taxonomy" id="37863"/>
    <lineage>
        <taxon>Eukaryota</taxon>
        <taxon>Metazoa</taxon>
        <taxon>Ecdysozoa</taxon>
        <taxon>Nematoda</taxon>
        <taxon>Chromadorea</taxon>
        <taxon>Rhabditida</taxon>
        <taxon>Tylenchina</taxon>
        <taxon>Panagrolaimomorpha</taxon>
        <taxon>Strongyloidoidea</taxon>
        <taxon>Steinernematidae</taxon>
        <taxon>Steinernema</taxon>
    </lineage>
</organism>
<sequence>MYKKGEIPEVSQEQEIVMIHNQLIGEIAQVVDGQSDIPLSQIKPEEPDYWDISAAKDIKVDRKGCQRIAFKSDEIRMLWEIVISEMKREDMSCHNPRKGGFWTAIKERHKHLRRRSHTYARKFQLLINRRDYSMLSPVDQDFLEDRMKRSESAPQFDSSTSRNESAEIAALAMGLGEVTRITGETIEVPQVIPPFLLDIFSSDMFASAMHSAE</sequence>
<reference evidence="2" key="1">
    <citation type="submission" date="2016-11" db="UniProtKB">
        <authorList>
            <consortium name="WormBaseParasite"/>
        </authorList>
    </citation>
    <scope>IDENTIFICATION</scope>
</reference>